<evidence type="ECO:0000256" key="4">
    <source>
        <dbReference type="ARBA" id="ARBA00022525"/>
    </source>
</evidence>
<feature type="region of interest" description="Disordered" evidence="7">
    <location>
        <begin position="250"/>
        <end position="271"/>
    </location>
</feature>
<evidence type="ECO:0000256" key="2">
    <source>
        <dbReference type="ARBA" id="ARBA00010047"/>
    </source>
</evidence>
<feature type="signal peptide" evidence="8">
    <location>
        <begin position="1"/>
        <end position="34"/>
    </location>
</feature>
<feature type="chain" id="PRO_5014030210" evidence="8">
    <location>
        <begin position="35"/>
        <end position="271"/>
    </location>
</feature>
<proteinExistence type="inferred from homology"/>
<dbReference type="EMBL" id="GDHF01004545">
    <property type="protein sequence ID" value="JAI47769.1"/>
    <property type="molecule type" value="Transcribed_RNA"/>
</dbReference>
<evidence type="ECO:0000256" key="5">
    <source>
        <dbReference type="ARBA" id="ARBA00022729"/>
    </source>
</evidence>
<accession>A0A0K8W9R4</accession>
<evidence type="ECO:0000313" key="15">
    <source>
        <dbReference type="EMBL" id="JAI36220.1"/>
    </source>
</evidence>
<dbReference type="InterPro" id="IPR006761">
    <property type="entry name" value="Tsg"/>
</dbReference>
<evidence type="ECO:0000313" key="18">
    <source>
        <dbReference type="EMBL" id="JAI49347.1"/>
    </source>
</evidence>
<dbReference type="EMBL" id="GDHF01024415">
    <property type="protein sequence ID" value="JAI27899.1"/>
    <property type="molecule type" value="Transcribed_RNA"/>
</dbReference>
<dbReference type="EMBL" id="GDHF01021514">
    <property type="protein sequence ID" value="JAI30800.1"/>
    <property type="molecule type" value="Transcribed_RNA"/>
</dbReference>
<dbReference type="EMBL" id="GDHF01005779">
    <property type="protein sequence ID" value="JAI46535.1"/>
    <property type="molecule type" value="Transcribed_RNA"/>
</dbReference>
<evidence type="ECO:0000259" key="10">
    <source>
        <dbReference type="Pfam" id="PF23782"/>
    </source>
</evidence>
<dbReference type="Pfam" id="PF04668">
    <property type="entry name" value="Tsg"/>
    <property type="match status" value="1"/>
</dbReference>
<evidence type="ECO:0000313" key="11">
    <source>
        <dbReference type="EMBL" id="JAI22295.1"/>
    </source>
</evidence>
<dbReference type="EMBL" id="GDHF01023405">
    <property type="protein sequence ID" value="JAI28909.1"/>
    <property type="molecule type" value="Transcribed_RNA"/>
</dbReference>
<comment type="similarity">
    <text evidence="2">Belongs to the twisted gastrulation protein family.</text>
</comment>
<dbReference type="EMBL" id="GDHF01002967">
    <property type="protein sequence ID" value="JAI49347.1"/>
    <property type="molecule type" value="Transcribed_RNA"/>
</dbReference>
<dbReference type="GO" id="GO:0030510">
    <property type="term" value="P:regulation of BMP signaling pathway"/>
    <property type="evidence" value="ECO:0007669"/>
    <property type="project" value="TreeGrafter"/>
</dbReference>
<keyword evidence="6" id="KW-0325">Glycoprotein</keyword>
<keyword evidence="4" id="KW-0964">Secreted</keyword>
<feature type="domain" description="Tsg C-terminal" evidence="9">
    <location>
        <begin position="102"/>
        <end position="243"/>
    </location>
</feature>
<evidence type="ECO:0000256" key="3">
    <source>
        <dbReference type="ARBA" id="ARBA00022473"/>
    </source>
</evidence>
<dbReference type="PANTHER" id="PTHR12312:SF16">
    <property type="entry name" value="TWISTED GASTRULATION PROTEIN HOMOLOG 1-A-RELATED"/>
    <property type="match status" value="1"/>
</dbReference>
<evidence type="ECO:0000313" key="16">
    <source>
        <dbReference type="EMBL" id="JAI46535.1"/>
    </source>
</evidence>
<organism evidence="17">
    <name type="scientific">Bactrocera latifrons</name>
    <name type="common">Malaysian fruit fly</name>
    <name type="synonym">Chaetodacus latifrons</name>
    <dbReference type="NCBI Taxonomy" id="174628"/>
    <lineage>
        <taxon>Eukaryota</taxon>
        <taxon>Metazoa</taxon>
        <taxon>Ecdysozoa</taxon>
        <taxon>Arthropoda</taxon>
        <taxon>Hexapoda</taxon>
        <taxon>Insecta</taxon>
        <taxon>Pterygota</taxon>
        <taxon>Neoptera</taxon>
        <taxon>Endopterygota</taxon>
        <taxon>Diptera</taxon>
        <taxon>Brachycera</taxon>
        <taxon>Muscomorpha</taxon>
        <taxon>Tephritoidea</taxon>
        <taxon>Tephritidae</taxon>
        <taxon>Bactrocera</taxon>
        <taxon>Bactrocera</taxon>
    </lineage>
</organism>
<dbReference type="PROSITE" id="PS51257">
    <property type="entry name" value="PROKAR_LIPOPROTEIN"/>
    <property type="match status" value="1"/>
</dbReference>
<dbReference type="InterPro" id="IPR057635">
    <property type="entry name" value="Tsg_N"/>
</dbReference>
<keyword evidence="5 8" id="KW-0732">Signal</keyword>
<comment type="subcellular location">
    <subcellularLocation>
        <location evidence="1">Secreted</location>
    </subcellularLocation>
</comment>
<dbReference type="AlphaFoldDB" id="A0A0K8W9R4"/>
<dbReference type="EMBL" id="GDHF01016094">
    <property type="protein sequence ID" value="JAI36220.1"/>
    <property type="molecule type" value="Transcribed_RNA"/>
</dbReference>
<evidence type="ECO:0000259" key="9">
    <source>
        <dbReference type="Pfam" id="PF04668"/>
    </source>
</evidence>
<gene>
    <name evidence="17" type="primary">tsg_2</name>
    <name evidence="18" type="synonym">tsg_0</name>
    <name evidence="15" type="synonym">tsg_1</name>
    <name evidence="12" type="synonym">tsg_3</name>
    <name evidence="14" type="synonym">tsg_4</name>
    <name evidence="13" type="synonym">tsg_5</name>
    <name evidence="11" type="synonym">tsg_6</name>
    <name evidence="16" type="synonym">tsg_7</name>
    <name evidence="14" type="ORF">c2_g1_i1</name>
    <name evidence="16" type="ORF">c2_g1_i10</name>
    <name evidence="12" type="ORF">c2_g1_i11</name>
    <name evidence="18" type="ORF">c2_g1_i12</name>
    <name evidence="15" type="ORF">c2_g1_i2</name>
    <name evidence="13" type="ORF">c2_g1_i5</name>
    <name evidence="17" type="ORF">c2_g1_i6</name>
    <name evidence="11" type="ORF">c2_g1_i9</name>
</gene>
<evidence type="ECO:0000313" key="14">
    <source>
        <dbReference type="EMBL" id="JAI30800.1"/>
    </source>
</evidence>
<evidence type="ECO:0000256" key="6">
    <source>
        <dbReference type="ARBA" id="ARBA00023180"/>
    </source>
</evidence>
<dbReference type="PANTHER" id="PTHR12312">
    <property type="entry name" value="TWISTED GASTRULATION PROTEIN HOMOLOG 1-A-RELATED"/>
    <property type="match status" value="1"/>
</dbReference>
<dbReference type="GeneID" id="108967572"/>
<dbReference type="InterPro" id="IPR057726">
    <property type="entry name" value="Tsg_C"/>
</dbReference>
<dbReference type="OrthoDB" id="10037323at2759"/>
<evidence type="ECO:0000256" key="1">
    <source>
        <dbReference type="ARBA" id="ARBA00004613"/>
    </source>
</evidence>
<sequence length="271" mass="29453">MCNMYKRLATPVPAATPFLIIVLLAFSCQLLTTANDVTRDGCNEFVCGSIVSKCLLTQSCQCKLSNATCLQECLNCLGDLYTECCSCLDMCPKITDALDAAAPRSQYGEFEGLPELFETLTEDDDNWTVMRFAMRSSSRRHYGAGFGVSLVGAGNDGDAIDRQASLQKLQSTATSAVAGAGAAAQLNCTVIYLNECKTFHKCAQDCENMGANSYRWFHDGCCECVGANCLSYGINESRCSACPEDEENAAAAEDYDDESTWTYGEEENNYN</sequence>
<evidence type="ECO:0000256" key="7">
    <source>
        <dbReference type="SAM" id="MobiDB-lite"/>
    </source>
</evidence>
<evidence type="ECO:0000256" key="8">
    <source>
        <dbReference type="SAM" id="SignalP"/>
    </source>
</evidence>
<evidence type="ECO:0000313" key="13">
    <source>
        <dbReference type="EMBL" id="JAI28909.1"/>
    </source>
</evidence>
<name>A0A0K8W9R4_BACLA</name>
<reference evidence="17" key="1">
    <citation type="submission" date="2015-06" db="EMBL/GenBank/DDBJ databases">
        <authorList>
            <person name="Hoefler B.C."/>
            <person name="Straight P.D."/>
        </authorList>
    </citation>
    <scope>NUCLEOTIDE SEQUENCE</scope>
</reference>
<protein>
    <submittedName>
        <fullName evidence="17">Protein twisted gastrulation</fullName>
    </submittedName>
</protein>
<dbReference type="EMBL" id="GDHF01030019">
    <property type="protein sequence ID" value="JAI22295.1"/>
    <property type="molecule type" value="Transcribed_RNA"/>
</dbReference>
<evidence type="ECO:0000313" key="17">
    <source>
        <dbReference type="EMBL" id="JAI47769.1"/>
    </source>
</evidence>
<evidence type="ECO:0000313" key="12">
    <source>
        <dbReference type="EMBL" id="JAI27899.1"/>
    </source>
</evidence>
<feature type="domain" description="Tsg N-terminal" evidence="10">
    <location>
        <begin position="41"/>
        <end position="94"/>
    </location>
</feature>
<dbReference type="GO" id="GO:0005615">
    <property type="term" value="C:extracellular space"/>
    <property type="evidence" value="ECO:0007669"/>
    <property type="project" value="TreeGrafter"/>
</dbReference>
<dbReference type="Pfam" id="PF23782">
    <property type="entry name" value="Tsg_N"/>
    <property type="match status" value="1"/>
</dbReference>
<keyword evidence="3" id="KW-0217">Developmental protein</keyword>